<proteinExistence type="inferred from homology"/>
<dbReference type="Proteomes" id="UP000299102">
    <property type="component" value="Unassembled WGS sequence"/>
</dbReference>
<comment type="catalytic activity">
    <reaction evidence="6 7">
        <text>L-arginyl-[protein] + 2 S-adenosyl-L-methionine = N(omega),N(omega)'-dimethyl-L-arginyl-[protein] + 2 S-adenosyl-L-homocysteine + 2 H(+)</text>
        <dbReference type="Rhea" id="RHEA:48108"/>
        <dbReference type="Rhea" id="RHEA-COMP:10532"/>
        <dbReference type="Rhea" id="RHEA-COMP:11992"/>
        <dbReference type="ChEBI" id="CHEBI:15378"/>
        <dbReference type="ChEBI" id="CHEBI:29965"/>
        <dbReference type="ChEBI" id="CHEBI:57856"/>
        <dbReference type="ChEBI" id="CHEBI:59789"/>
        <dbReference type="ChEBI" id="CHEBI:88221"/>
        <dbReference type="EC" id="2.1.1.320"/>
    </reaction>
</comment>
<dbReference type="PANTHER" id="PTHR12049">
    <property type="entry name" value="PROTEIN ARGININE METHYLTRANSFERASE NDUFAF7, MITOCHONDRIAL"/>
    <property type="match status" value="1"/>
</dbReference>
<evidence type="ECO:0000256" key="4">
    <source>
        <dbReference type="ARBA" id="ARBA00022679"/>
    </source>
</evidence>
<accession>A0A4C1X893</accession>
<dbReference type="STRING" id="151549.A0A4C1X893"/>
<comment type="similarity">
    <text evidence="2 7">Belongs to the NDUFAF7 family.</text>
</comment>
<evidence type="ECO:0000256" key="2">
    <source>
        <dbReference type="ARBA" id="ARBA00005891"/>
    </source>
</evidence>
<dbReference type="GO" id="GO:0032981">
    <property type="term" value="P:mitochondrial respiratory chain complex I assembly"/>
    <property type="evidence" value="ECO:0007669"/>
    <property type="project" value="TreeGrafter"/>
</dbReference>
<protein>
    <recommendedName>
        <fullName evidence="7">Protein arginine methyltransferase NDUFAF7</fullName>
        <ecNumber evidence="7">2.1.1.320</ecNumber>
    </recommendedName>
</protein>
<dbReference type="EMBL" id="BGZK01000776">
    <property type="protein sequence ID" value="GBP60018.1"/>
    <property type="molecule type" value="Genomic_DNA"/>
</dbReference>
<comment type="function">
    <text evidence="7">Arginine methyltransferase involved in the assembly or stability of mitochondrial NADH:ubiquinone oxidoreductase complex (complex I).</text>
</comment>
<dbReference type="Pfam" id="PF02636">
    <property type="entry name" value="Methyltransf_28"/>
    <property type="match status" value="1"/>
</dbReference>
<keyword evidence="3 7" id="KW-0489">Methyltransferase</keyword>
<dbReference type="GO" id="GO:0035243">
    <property type="term" value="F:protein-arginine omega-N symmetric methyltransferase activity"/>
    <property type="evidence" value="ECO:0007669"/>
    <property type="project" value="UniProtKB-EC"/>
</dbReference>
<gene>
    <name evidence="8" type="ORF">EVAR_41300_1</name>
</gene>
<evidence type="ECO:0000313" key="9">
    <source>
        <dbReference type="Proteomes" id="UP000299102"/>
    </source>
</evidence>
<evidence type="ECO:0000313" key="8">
    <source>
        <dbReference type="EMBL" id="GBP60018.1"/>
    </source>
</evidence>
<dbReference type="PANTHER" id="PTHR12049:SF7">
    <property type="entry name" value="PROTEIN ARGININE METHYLTRANSFERASE NDUFAF7, MITOCHONDRIAL"/>
    <property type="match status" value="1"/>
</dbReference>
<reference evidence="8 9" key="1">
    <citation type="journal article" date="2019" name="Commun. Biol.">
        <title>The bagworm genome reveals a unique fibroin gene that provides high tensile strength.</title>
        <authorList>
            <person name="Kono N."/>
            <person name="Nakamura H."/>
            <person name="Ohtoshi R."/>
            <person name="Tomita M."/>
            <person name="Numata K."/>
            <person name="Arakawa K."/>
        </authorList>
    </citation>
    <scope>NUCLEOTIDE SEQUENCE [LARGE SCALE GENOMIC DNA]</scope>
</reference>
<dbReference type="GO" id="GO:0032259">
    <property type="term" value="P:methylation"/>
    <property type="evidence" value="ECO:0007669"/>
    <property type="project" value="UniProtKB-KW"/>
</dbReference>
<keyword evidence="5 7" id="KW-0496">Mitochondrion</keyword>
<dbReference type="InterPro" id="IPR038375">
    <property type="entry name" value="NDUFAF7_sf"/>
</dbReference>
<comment type="subcellular location">
    <subcellularLocation>
        <location evidence="1 7">Mitochondrion</location>
    </subcellularLocation>
</comment>
<dbReference type="EC" id="2.1.1.320" evidence="7"/>
<keyword evidence="4 7" id="KW-0808">Transferase</keyword>
<organism evidence="8 9">
    <name type="scientific">Eumeta variegata</name>
    <name type="common">Bagworm moth</name>
    <name type="synonym">Eumeta japonica</name>
    <dbReference type="NCBI Taxonomy" id="151549"/>
    <lineage>
        <taxon>Eukaryota</taxon>
        <taxon>Metazoa</taxon>
        <taxon>Ecdysozoa</taxon>
        <taxon>Arthropoda</taxon>
        <taxon>Hexapoda</taxon>
        <taxon>Insecta</taxon>
        <taxon>Pterygota</taxon>
        <taxon>Neoptera</taxon>
        <taxon>Endopterygota</taxon>
        <taxon>Lepidoptera</taxon>
        <taxon>Glossata</taxon>
        <taxon>Ditrysia</taxon>
        <taxon>Tineoidea</taxon>
        <taxon>Psychidae</taxon>
        <taxon>Oiketicinae</taxon>
        <taxon>Eumeta</taxon>
    </lineage>
</organism>
<dbReference type="SUPFAM" id="SSF53335">
    <property type="entry name" value="S-adenosyl-L-methionine-dependent methyltransferases"/>
    <property type="match status" value="1"/>
</dbReference>
<evidence type="ECO:0000256" key="6">
    <source>
        <dbReference type="ARBA" id="ARBA00048612"/>
    </source>
</evidence>
<dbReference type="OrthoDB" id="438553at2759"/>
<comment type="caution">
    <text evidence="8">The sequence shown here is derived from an EMBL/GenBank/DDBJ whole genome shotgun (WGS) entry which is preliminary data.</text>
</comment>
<evidence type="ECO:0000256" key="5">
    <source>
        <dbReference type="ARBA" id="ARBA00023128"/>
    </source>
</evidence>
<evidence type="ECO:0000256" key="1">
    <source>
        <dbReference type="ARBA" id="ARBA00004173"/>
    </source>
</evidence>
<name>A0A4C1X893_EUMVA</name>
<dbReference type="InterPro" id="IPR029063">
    <property type="entry name" value="SAM-dependent_MTases_sf"/>
</dbReference>
<dbReference type="Gene3D" id="3.40.50.12710">
    <property type="match status" value="1"/>
</dbReference>
<evidence type="ECO:0000256" key="7">
    <source>
        <dbReference type="RuleBase" id="RU364114"/>
    </source>
</evidence>
<dbReference type="AlphaFoldDB" id="A0A4C1X893"/>
<sequence>MYEGKPLQIVELGPGKGTLMIDLLRILSRIGYRQQDFSLHLIEISPMMQNEQAHRLCMTHRSSDENMPHYYEGETVSGIKVYWYNDISKVPQTFSWYIAHEFFDALPIHKFEKTSDGWRELLIDIDENDKLYYRISGKETQAVQLWIRPPLDSGNKKELEVSVKSLSIARQLAQRVDENGGIALIVDYGHEGEKGDTFRAFHKHKIVNPLENPGECDLTADVDFSQLRIAASKTSKEDNFAIVVGPVTQRDFLIRAEAESRLQVLLDNSKDEDKENLKAAFEMLTSTQKMGERFKFMAFYPSAMANILENITNVTICPGLGGTVPVSGDLSRCQQRSQHSPGFVSIPKDSFKINFFRARNACPTPCTGRQMIERAVRPRSAASMHLFLESVPVRECWAMDGGANNGIARRLRRRAGGMCLDV</sequence>
<dbReference type="GO" id="GO:0005739">
    <property type="term" value="C:mitochondrion"/>
    <property type="evidence" value="ECO:0007669"/>
    <property type="project" value="UniProtKB-SubCell"/>
</dbReference>
<keyword evidence="9" id="KW-1185">Reference proteome</keyword>
<evidence type="ECO:0000256" key="3">
    <source>
        <dbReference type="ARBA" id="ARBA00022603"/>
    </source>
</evidence>
<dbReference type="InterPro" id="IPR003788">
    <property type="entry name" value="NDUFAF7"/>
</dbReference>